<dbReference type="AlphaFoldDB" id="A0A5A8DUS5"/>
<dbReference type="SUPFAM" id="SSF50156">
    <property type="entry name" value="PDZ domain-like"/>
    <property type="match status" value="1"/>
</dbReference>
<dbReference type="InterPro" id="IPR001940">
    <property type="entry name" value="Peptidase_S1C"/>
</dbReference>
<comment type="caution">
    <text evidence="5">The sequence shown here is derived from an EMBL/GenBank/DDBJ whole genome shotgun (WGS) entry which is preliminary data.</text>
</comment>
<dbReference type="Pfam" id="PF13365">
    <property type="entry name" value="Trypsin_2"/>
    <property type="match status" value="1"/>
</dbReference>
<evidence type="ECO:0000256" key="1">
    <source>
        <dbReference type="ARBA" id="ARBA00010541"/>
    </source>
</evidence>
<evidence type="ECO:0000256" key="2">
    <source>
        <dbReference type="ARBA" id="ARBA00023026"/>
    </source>
</evidence>
<protein>
    <recommendedName>
        <fullName evidence="4">PDZ-like domain-containing protein</fullName>
    </recommendedName>
</protein>
<feature type="compositionally biased region" description="Low complexity" evidence="3">
    <location>
        <begin position="330"/>
        <end position="363"/>
    </location>
</feature>
<dbReference type="PRINTS" id="PR00834">
    <property type="entry name" value="PROTEASES2C"/>
</dbReference>
<feature type="region of interest" description="Disordered" evidence="3">
    <location>
        <begin position="330"/>
        <end position="367"/>
    </location>
</feature>
<dbReference type="InterPro" id="IPR043504">
    <property type="entry name" value="Peptidase_S1_PA_chymotrypsin"/>
</dbReference>
<evidence type="ECO:0000313" key="6">
    <source>
        <dbReference type="Proteomes" id="UP000324907"/>
    </source>
</evidence>
<dbReference type="PANTHER" id="PTHR46366:SF1">
    <property type="entry name" value="PDZ DOMAIN-CONTAINING PROTEIN C1685.05"/>
    <property type="match status" value="1"/>
</dbReference>
<dbReference type="InterPro" id="IPR009003">
    <property type="entry name" value="Peptidase_S1_PA"/>
</dbReference>
<dbReference type="GO" id="GO:0004252">
    <property type="term" value="F:serine-type endopeptidase activity"/>
    <property type="evidence" value="ECO:0007669"/>
    <property type="project" value="InterPro"/>
</dbReference>
<dbReference type="Gene3D" id="2.40.10.10">
    <property type="entry name" value="Trypsin-like serine proteases"/>
    <property type="match status" value="2"/>
</dbReference>
<dbReference type="Proteomes" id="UP000324907">
    <property type="component" value="Unassembled WGS sequence"/>
</dbReference>
<sequence>MSARPVASWQDILDRCSPAVVTIRSLYVKAFEGASADYSYATGFVVDAERGLIMTNRHVVELGPAKHEAVFTKSKEEVELAGVWRDPIHDIGIMRFDPASVKRSELVELPLNPAGAVPGVDVRVTGNDAGEKLSVLSGTIARVDRGAPEYEAYGYNDWNTFYVSAASNTSGGSSGSPVLNQRGEVIALNAGGATEAASSYYLPIFRAQRALAMLQRGVDVTRGELLAELHHEPFDEAERLGLRPATVAALRAESEDETGILKVRRVVKRGPVAGAVKPGDLLVRVNGRILTHFLPLEEAYDSAWTVRAAAGNTLARILGDAEAVWGAEHGAPAAPGASEDRAAAGQGHAASASDATSSSSSDSGVGPAPFVTPPVVLEAATPAFPPAASPLRLGDAAPASEPFLPPALLSELRAAAAALGFEEPAAGVRREPLLQDVEWAARRQFVGSVPPSPALLAGLQALRDALQEAAKAGAGPDLAARLRLSLGLEPGQPIADAFPAALELELERGGEPLYVRCCAMDLHRTLPDTFLEMSGAVMHPLTLHQRLNYEVPLGSGIAVASAGYMLGNGYVPGNAVITSVETRPTPQLLDLEDALCSVADRERFSVRYYVLGENKRQVVQVLEMDRRFHRAARWQADRREGLWHPTPCRAAPPAPAPSVQRTTLSHPGVDLQQRVFNSLVVCEFSMPFLTDAVVTGSYFGSGLVVDAARGLVVVDRNTVPAAIGDVRITVAGSVELPGTVRYLHPYHNFGAVSYDASRLETDRPMRPLPLARRPAEAGEVLVFVGTTVDGEMVAHECVVTKVQRTNFADASPPRFRAYNGEAIHVDRLADCMGGVLVRPLPAGDGDGDGDGAAASAAGEDDATAGEIVALLASFSSYEDSKRSNVETLMGLPVGEMHGPLEALVAGKVPFLASLDAELHLTPLSMARQGLGLPQEWCERVERLSLRRQVVAVTRCMPGVDGAAGALLEGDLLLAVNGEPVVSFQDVDEAVMKACEAAAAEAGDDGDDGTAVAPAPAIPLVDVTILRDREVISVPVRPRRLPNLETTRIVSWAGALLQDTPRATLIRGFCPAGPGRPGVYVSRWAYGSVAHKFALRATKWITEVNGVAVGSLDEFLDAVRDIQHGDSVRLRVVNLHERETSITLKTDLRYCPTAELRRCASAPGGWDLRVVEPTPSAGKSAAAERA</sequence>
<dbReference type="Pfam" id="PF12812">
    <property type="entry name" value="PDZ_1"/>
    <property type="match status" value="1"/>
</dbReference>
<name>A0A5A8DUS5_CAFRO</name>
<dbReference type="PANTHER" id="PTHR46366">
    <property type="entry name" value="PRO-APOPTOTIC SERINE PROTEASE NMA111"/>
    <property type="match status" value="1"/>
</dbReference>
<comment type="similarity">
    <text evidence="1">Belongs to the peptidase S1C family.</text>
</comment>
<keyword evidence="2" id="KW-0843">Virulence</keyword>
<feature type="domain" description="PDZ-like" evidence="4">
    <location>
        <begin position="527"/>
        <end position="600"/>
    </location>
</feature>
<evidence type="ECO:0000259" key="4">
    <source>
        <dbReference type="Pfam" id="PF12812"/>
    </source>
</evidence>
<evidence type="ECO:0000313" key="5">
    <source>
        <dbReference type="EMBL" id="KAA0168367.1"/>
    </source>
</evidence>
<dbReference type="InterPro" id="IPR025926">
    <property type="entry name" value="PDZ-like_dom"/>
</dbReference>
<dbReference type="SUPFAM" id="SSF50494">
    <property type="entry name" value="Trypsin-like serine proteases"/>
    <property type="match status" value="2"/>
</dbReference>
<proteinExistence type="inferred from homology"/>
<dbReference type="InterPro" id="IPR036034">
    <property type="entry name" value="PDZ_sf"/>
</dbReference>
<dbReference type="GO" id="GO:0006508">
    <property type="term" value="P:proteolysis"/>
    <property type="evidence" value="ECO:0007669"/>
    <property type="project" value="InterPro"/>
</dbReference>
<reference evidence="5 6" key="1">
    <citation type="submission" date="2019-07" db="EMBL/GenBank/DDBJ databases">
        <title>Genomes of Cafeteria roenbergensis.</title>
        <authorList>
            <person name="Fischer M.G."/>
            <person name="Hackl T."/>
            <person name="Roman M."/>
        </authorList>
    </citation>
    <scope>NUCLEOTIDE SEQUENCE [LARGE SCALE GENOMIC DNA]</scope>
    <source>
        <strain evidence="5 6">RCC970-E3</strain>
    </source>
</reference>
<evidence type="ECO:0000256" key="3">
    <source>
        <dbReference type="SAM" id="MobiDB-lite"/>
    </source>
</evidence>
<accession>A0A5A8DUS5</accession>
<organism evidence="5 6">
    <name type="scientific">Cafeteria roenbergensis</name>
    <name type="common">Marine flagellate</name>
    <dbReference type="NCBI Taxonomy" id="33653"/>
    <lineage>
        <taxon>Eukaryota</taxon>
        <taxon>Sar</taxon>
        <taxon>Stramenopiles</taxon>
        <taxon>Bigyra</taxon>
        <taxon>Opalozoa</taxon>
        <taxon>Bicosoecida</taxon>
        <taxon>Cafeteriaceae</taxon>
        <taxon>Cafeteria</taxon>
    </lineage>
</organism>
<dbReference type="Gene3D" id="2.30.42.10">
    <property type="match status" value="2"/>
</dbReference>
<dbReference type="EMBL" id="VLTL01000028">
    <property type="protein sequence ID" value="KAA0168367.1"/>
    <property type="molecule type" value="Genomic_DNA"/>
</dbReference>
<gene>
    <name evidence="5" type="ORF">FNF28_02527</name>
</gene>